<accession>A0ABN0NW47</accession>
<keyword evidence="3" id="KW-1185">Reference proteome</keyword>
<organism evidence="2 3">
    <name type="scientific">Treponema lecithinolyticum ATCC 700332</name>
    <dbReference type="NCBI Taxonomy" id="1321815"/>
    <lineage>
        <taxon>Bacteria</taxon>
        <taxon>Pseudomonadati</taxon>
        <taxon>Spirochaetota</taxon>
        <taxon>Spirochaetia</taxon>
        <taxon>Spirochaetales</taxon>
        <taxon>Treponemataceae</taxon>
        <taxon>Treponema</taxon>
    </lineage>
</organism>
<comment type="caution">
    <text evidence="2">The sequence shown here is derived from an EMBL/GenBank/DDBJ whole genome shotgun (WGS) entry which is preliminary data.</text>
</comment>
<reference evidence="2 3" key="1">
    <citation type="submission" date="2013-08" db="EMBL/GenBank/DDBJ databases">
        <authorList>
            <person name="Weinstock G."/>
            <person name="Sodergren E."/>
            <person name="Wylie T."/>
            <person name="Fulton L."/>
            <person name="Fulton R."/>
            <person name="Fronick C."/>
            <person name="O'Laughlin M."/>
            <person name="Godfrey J."/>
            <person name="Miner T."/>
            <person name="Herter B."/>
            <person name="Appelbaum E."/>
            <person name="Cordes M."/>
            <person name="Lek S."/>
            <person name="Wollam A."/>
            <person name="Pepin K.H."/>
            <person name="Palsikar V.B."/>
            <person name="Mitreva M."/>
            <person name="Wilson R.K."/>
        </authorList>
    </citation>
    <scope>NUCLEOTIDE SEQUENCE [LARGE SCALE GENOMIC DNA]</scope>
    <source>
        <strain evidence="2 3">ATCC 700332</strain>
    </source>
</reference>
<name>A0ABN0NW47_TRELE</name>
<gene>
    <name evidence="2" type="ORF">HMPREF9193_02200</name>
</gene>
<protein>
    <submittedName>
        <fullName evidence="2">Uncharacterized protein</fullName>
    </submittedName>
</protein>
<evidence type="ECO:0000313" key="3">
    <source>
        <dbReference type="Proteomes" id="UP000016649"/>
    </source>
</evidence>
<dbReference type="Proteomes" id="UP000016649">
    <property type="component" value="Unassembled WGS sequence"/>
</dbReference>
<proteinExistence type="predicted"/>
<evidence type="ECO:0000256" key="1">
    <source>
        <dbReference type="SAM" id="MobiDB-lite"/>
    </source>
</evidence>
<feature type="region of interest" description="Disordered" evidence="1">
    <location>
        <begin position="1"/>
        <end position="21"/>
    </location>
</feature>
<dbReference type="EMBL" id="AWVH01000045">
    <property type="protein sequence ID" value="ERJ91499.1"/>
    <property type="molecule type" value="Genomic_DNA"/>
</dbReference>
<evidence type="ECO:0000313" key="2">
    <source>
        <dbReference type="EMBL" id="ERJ91499.1"/>
    </source>
</evidence>
<feature type="compositionally biased region" description="Basic and acidic residues" evidence="1">
    <location>
        <begin position="10"/>
        <end position="21"/>
    </location>
</feature>
<sequence>MRHGGAAHIESARQEAGKNKAAEGFTKSKNIVIILSIKL</sequence>